<comment type="caution">
    <text evidence="2">The sequence shown here is derived from an EMBL/GenBank/DDBJ whole genome shotgun (WGS) entry which is preliminary data.</text>
</comment>
<dbReference type="Proteomes" id="UP000231252">
    <property type="component" value="Unassembled WGS sequence"/>
</dbReference>
<gene>
    <name evidence="2" type="ORF">COT50_02040</name>
</gene>
<sequence length="73" mass="8720">MEFKPGIYQHYKGNKYIALGVAKHSETLEELVVYITLYDNEQSKIWVRPLKMFMEEVEVDGQKTPRFKFLSNY</sequence>
<feature type="domain" description="DUF1653" evidence="1">
    <location>
        <begin position="6"/>
        <end position="68"/>
    </location>
</feature>
<reference evidence="3" key="1">
    <citation type="submission" date="2017-09" db="EMBL/GenBank/DDBJ databases">
        <title>Depth-based differentiation of microbial function through sediment-hosted aquifers and enrichment of novel symbionts in the deep terrestrial subsurface.</title>
        <authorList>
            <person name="Probst A.J."/>
            <person name="Ladd B."/>
            <person name="Jarett J.K."/>
            <person name="Geller-Mcgrath D.E."/>
            <person name="Sieber C.M.K."/>
            <person name="Emerson J.B."/>
            <person name="Anantharaman K."/>
            <person name="Thomas B.C."/>
            <person name="Malmstrom R."/>
            <person name="Stieglmeier M."/>
            <person name="Klingl A."/>
            <person name="Woyke T."/>
            <person name="Ryan C.M."/>
            <person name="Banfield J.F."/>
        </authorList>
    </citation>
    <scope>NUCLEOTIDE SEQUENCE [LARGE SCALE GENOMIC DNA]</scope>
</reference>
<accession>A0A2H0XC88</accession>
<dbReference type="InterPro" id="IPR037135">
    <property type="entry name" value="DUF1653-like_dom_sf"/>
</dbReference>
<evidence type="ECO:0000313" key="2">
    <source>
        <dbReference type="EMBL" id="PIS22425.1"/>
    </source>
</evidence>
<name>A0A2H0XC88_UNCKA</name>
<protein>
    <submittedName>
        <fullName evidence="2">DUF1653 domain-containing protein</fullName>
    </submittedName>
</protein>
<proteinExistence type="predicted"/>
<dbReference type="Gene3D" id="2.30.30.320">
    <property type="entry name" value="DUF1653-like domain"/>
    <property type="match status" value="1"/>
</dbReference>
<dbReference type="EMBL" id="PEYU01000042">
    <property type="protein sequence ID" value="PIS22425.1"/>
    <property type="molecule type" value="Genomic_DNA"/>
</dbReference>
<evidence type="ECO:0000313" key="3">
    <source>
        <dbReference type="Proteomes" id="UP000231252"/>
    </source>
</evidence>
<dbReference type="Pfam" id="PF07866">
    <property type="entry name" value="DUF1653"/>
    <property type="match status" value="1"/>
</dbReference>
<dbReference type="AlphaFoldDB" id="A0A2H0XC88"/>
<evidence type="ECO:0000259" key="1">
    <source>
        <dbReference type="Pfam" id="PF07866"/>
    </source>
</evidence>
<dbReference type="InterPro" id="IPR023387">
    <property type="entry name" value="DUF1653-like_dom"/>
</dbReference>
<organism evidence="2 3">
    <name type="scientific">candidate division WWE3 bacterium CG08_land_8_20_14_0_20_41_10</name>
    <dbReference type="NCBI Taxonomy" id="1975085"/>
    <lineage>
        <taxon>Bacteria</taxon>
        <taxon>Katanobacteria</taxon>
    </lineage>
</organism>